<organism evidence="2 3">
    <name type="scientific">Austropuccinia psidii MF-1</name>
    <dbReference type="NCBI Taxonomy" id="1389203"/>
    <lineage>
        <taxon>Eukaryota</taxon>
        <taxon>Fungi</taxon>
        <taxon>Dikarya</taxon>
        <taxon>Basidiomycota</taxon>
        <taxon>Pucciniomycotina</taxon>
        <taxon>Pucciniomycetes</taxon>
        <taxon>Pucciniales</taxon>
        <taxon>Sphaerophragmiaceae</taxon>
        <taxon>Austropuccinia</taxon>
    </lineage>
</organism>
<reference evidence="2" key="1">
    <citation type="submission" date="2021-03" db="EMBL/GenBank/DDBJ databases">
        <title>Draft genome sequence of rust myrtle Austropuccinia psidii MF-1, a brazilian biotype.</title>
        <authorList>
            <person name="Quecine M.C."/>
            <person name="Pachon D.M.R."/>
            <person name="Bonatelli M.L."/>
            <person name="Correr F.H."/>
            <person name="Franceschini L.M."/>
            <person name="Leite T.F."/>
            <person name="Margarido G.R.A."/>
            <person name="Almeida C.A."/>
            <person name="Ferrarezi J.A."/>
            <person name="Labate C.A."/>
        </authorList>
    </citation>
    <scope>NUCLEOTIDE SEQUENCE</scope>
    <source>
        <strain evidence="2">MF-1</strain>
    </source>
</reference>
<proteinExistence type="predicted"/>
<comment type="caution">
    <text evidence="2">The sequence shown here is derived from an EMBL/GenBank/DDBJ whole genome shotgun (WGS) entry which is preliminary data.</text>
</comment>
<keyword evidence="1" id="KW-0812">Transmembrane</keyword>
<name>A0A9Q3JHP0_9BASI</name>
<evidence type="ECO:0000313" key="3">
    <source>
        <dbReference type="Proteomes" id="UP000765509"/>
    </source>
</evidence>
<evidence type="ECO:0000313" key="2">
    <source>
        <dbReference type="EMBL" id="MBW0561969.1"/>
    </source>
</evidence>
<gene>
    <name evidence="2" type="ORF">O181_101684</name>
</gene>
<sequence>MPSTRSEASYSPSSSSKKVIGLIVAEANKLQKNKGQYMNSKLTNYAILKLIILFSLPTVLTPPQGASVDIYTASQKTYKNAFQHKEYQILEDLW</sequence>
<dbReference type="EMBL" id="AVOT02071789">
    <property type="protein sequence ID" value="MBW0561969.1"/>
    <property type="molecule type" value="Genomic_DNA"/>
</dbReference>
<feature type="transmembrane region" description="Helical" evidence="1">
    <location>
        <begin position="42"/>
        <end position="60"/>
    </location>
</feature>
<keyword evidence="3" id="KW-1185">Reference proteome</keyword>
<keyword evidence="1" id="KW-1133">Transmembrane helix</keyword>
<evidence type="ECO:0000256" key="1">
    <source>
        <dbReference type="SAM" id="Phobius"/>
    </source>
</evidence>
<dbReference type="AlphaFoldDB" id="A0A9Q3JHP0"/>
<accession>A0A9Q3JHP0</accession>
<dbReference type="Proteomes" id="UP000765509">
    <property type="component" value="Unassembled WGS sequence"/>
</dbReference>
<keyword evidence="1" id="KW-0472">Membrane</keyword>
<protein>
    <submittedName>
        <fullName evidence="2">Uncharacterized protein</fullName>
    </submittedName>
</protein>